<organism evidence="6 7">
    <name type="scientific">SAR86 cluster bacterium SAR86A</name>
    <dbReference type="NCBI Taxonomy" id="1123866"/>
    <lineage>
        <taxon>Bacteria</taxon>
        <taxon>Pseudomonadati</taxon>
        <taxon>Pseudomonadota</taxon>
        <taxon>Gammaproteobacteria</taxon>
        <taxon>SAR86 cluster</taxon>
    </lineage>
</organism>
<dbReference type="AlphaFoldDB" id="J4WQJ7"/>
<keyword evidence="3" id="KW-0560">Oxidoreductase</keyword>
<dbReference type="InterPro" id="IPR013154">
    <property type="entry name" value="ADH-like_N"/>
</dbReference>
<dbReference type="PANTHER" id="PTHR43401:SF4">
    <property type="entry name" value="D-ARABINOSE 1-DEHYDROGENASE (NADP(+))"/>
    <property type="match status" value="1"/>
</dbReference>
<feature type="domain" description="Enoyl reductase (ER)" evidence="5">
    <location>
        <begin position="5"/>
        <end position="350"/>
    </location>
</feature>
<dbReference type="InterPro" id="IPR050129">
    <property type="entry name" value="Zn_alcohol_dh"/>
</dbReference>
<gene>
    <name evidence="6" type="ORF">NT01SARS_1337</name>
</gene>
<dbReference type="HOGENOM" id="CLU_026673_11_2_6"/>
<evidence type="ECO:0000256" key="1">
    <source>
        <dbReference type="ARBA" id="ARBA00022723"/>
    </source>
</evidence>
<comment type="cofactor">
    <cofactor evidence="4">
        <name>Zn(2+)</name>
        <dbReference type="ChEBI" id="CHEBI:29105"/>
    </cofactor>
</comment>
<evidence type="ECO:0000313" key="7">
    <source>
        <dbReference type="Proteomes" id="UP000010305"/>
    </source>
</evidence>
<evidence type="ECO:0000256" key="2">
    <source>
        <dbReference type="ARBA" id="ARBA00022833"/>
    </source>
</evidence>
<proteinExistence type="inferred from homology"/>
<dbReference type="InterPro" id="IPR002328">
    <property type="entry name" value="ADH_Zn_CS"/>
</dbReference>
<dbReference type="PROSITE" id="PS00059">
    <property type="entry name" value="ADH_ZINC"/>
    <property type="match status" value="1"/>
</dbReference>
<dbReference type="PANTHER" id="PTHR43401">
    <property type="entry name" value="L-THREONINE 3-DEHYDROGENASE"/>
    <property type="match status" value="1"/>
</dbReference>
<dbReference type="Pfam" id="PF00107">
    <property type="entry name" value="ADH_zinc_N"/>
    <property type="match status" value="1"/>
</dbReference>
<dbReference type="Proteomes" id="UP000010305">
    <property type="component" value="Unassembled WGS sequence"/>
</dbReference>
<dbReference type="EMBL" id="JH611157">
    <property type="protein sequence ID" value="EJP71525.1"/>
    <property type="molecule type" value="Genomic_DNA"/>
</dbReference>
<accession>J4WQJ7</accession>
<dbReference type="InterPro" id="IPR011032">
    <property type="entry name" value="GroES-like_sf"/>
</dbReference>
<reference evidence="6 7" key="1">
    <citation type="journal article" date="2012" name="ISME J.">
        <title>Genomic insights to SAR86, an abundant and uncultivated marine bacterial lineage.</title>
        <authorList>
            <person name="Dupont C.L."/>
            <person name="Rusch D.B."/>
            <person name="Yooseph S."/>
            <person name="Lombardo M.J."/>
            <person name="Richter R.A."/>
            <person name="Valas R."/>
            <person name="Novotny M."/>
            <person name="Yee-Greenbaum J."/>
            <person name="Selengut J.D."/>
            <person name="Haft D.H."/>
            <person name="Halpern A.L."/>
            <person name="Lasken R.S."/>
            <person name="Nealson K."/>
            <person name="Friedman R."/>
            <person name="Venter J.C."/>
        </authorList>
    </citation>
    <scope>NUCLEOTIDE SEQUENCE [LARGE SCALE GENOMIC DNA]</scope>
</reference>
<evidence type="ECO:0000256" key="3">
    <source>
        <dbReference type="ARBA" id="ARBA00023002"/>
    </source>
</evidence>
<evidence type="ECO:0000259" key="5">
    <source>
        <dbReference type="SMART" id="SM00829"/>
    </source>
</evidence>
<dbReference type="SUPFAM" id="SSF50129">
    <property type="entry name" value="GroES-like"/>
    <property type="match status" value="1"/>
</dbReference>
<protein>
    <submittedName>
        <fullName evidence="6">NAD-dependent alcohol dehydrogenase</fullName>
    </submittedName>
</protein>
<dbReference type="InterPro" id="IPR020843">
    <property type="entry name" value="ER"/>
</dbReference>
<dbReference type="InterPro" id="IPR013149">
    <property type="entry name" value="ADH-like_C"/>
</dbReference>
<keyword evidence="2 4" id="KW-0862">Zinc</keyword>
<dbReference type="InterPro" id="IPR036291">
    <property type="entry name" value="NAD(P)-bd_dom_sf"/>
</dbReference>
<sequence length="354" mass="38234">MKAYQIVENGKPLEEREIEKPVPSGKEILLKTVACGVCHSDVHIHEGFFSLGDDAKLPVPLMTDALAMGHEIYGEVVELGDEVEGVEIGKKYVAYPWIGCGECRDCLHDREHYCSPLKTKNLGINVNGGYAEYVLVPESKYLFEAGDTPEEAAGSYACRGLTAYSALKKANLRENDKSVVIISAGGLGLLALKIIQAAYNINPIVVDIDDEKLKLAKAAGAAEVINAKDENIYEKIMELTDGGATSVIDYVGAGDTFELASGMFGMKRGGTYVIVGLIGGQTTVQIPMIALGARTIRGVYVGSLKEMGELMELVRSGKIDHLDFEKRDISSANETLNDLKNGKIHGLVCLTHDH</sequence>
<dbReference type="GO" id="GO:0016616">
    <property type="term" value="F:oxidoreductase activity, acting on the CH-OH group of donors, NAD or NADP as acceptor"/>
    <property type="evidence" value="ECO:0007669"/>
    <property type="project" value="UniProtKB-ARBA"/>
</dbReference>
<dbReference type="Pfam" id="PF08240">
    <property type="entry name" value="ADH_N"/>
    <property type="match status" value="1"/>
</dbReference>
<evidence type="ECO:0000256" key="4">
    <source>
        <dbReference type="RuleBase" id="RU361277"/>
    </source>
</evidence>
<comment type="similarity">
    <text evidence="4">Belongs to the zinc-containing alcohol dehydrogenase family.</text>
</comment>
<dbReference type="GO" id="GO:0008270">
    <property type="term" value="F:zinc ion binding"/>
    <property type="evidence" value="ECO:0007669"/>
    <property type="project" value="InterPro"/>
</dbReference>
<dbReference type="CDD" id="cd08240">
    <property type="entry name" value="6_hydroxyhexanoate_dh_like"/>
    <property type="match status" value="1"/>
</dbReference>
<dbReference type="Gene3D" id="3.90.180.10">
    <property type="entry name" value="Medium-chain alcohol dehydrogenases, catalytic domain"/>
    <property type="match status" value="1"/>
</dbReference>
<dbReference type="STRING" id="1123866.NT01SARS_1337"/>
<evidence type="ECO:0000313" key="6">
    <source>
        <dbReference type="EMBL" id="EJP71525.1"/>
    </source>
</evidence>
<dbReference type="Gene3D" id="3.40.50.720">
    <property type="entry name" value="NAD(P)-binding Rossmann-like Domain"/>
    <property type="match status" value="1"/>
</dbReference>
<keyword evidence="1 4" id="KW-0479">Metal-binding</keyword>
<dbReference type="SMART" id="SM00829">
    <property type="entry name" value="PKS_ER"/>
    <property type="match status" value="1"/>
</dbReference>
<name>J4WQJ7_9GAMM</name>
<dbReference type="SUPFAM" id="SSF51735">
    <property type="entry name" value="NAD(P)-binding Rossmann-fold domains"/>
    <property type="match status" value="1"/>
</dbReference>